<sequence>MFMEQSQCDFMDSINEELTAILGDDFPNTFFQGSNSSSSSEFLTTIQRSSSAASLSAEPPQAVIEPPCKQRKINRDWSPSSAPIILNFGNTNSTDQNNLPQKGPPLNSDEDAAVSDVLTCQSSEPAKKISRVRPPSQTYDHIVAERKRRELLSQRFATLSAMVPGLTKMDKTSVLRDAINYLKELQERVRTLEEQATTQTMESMVLVKKSQMMMMEEDDNAGSSNQKDDPLPEIEARVCNNQILLRIQCEKVKGILVKLLAHVDNLNLTIVTTNVVTFGNIALDITIIAEMEKDQSSLSVKQIVKVLHSALQRAA</sequence>
<dbReference type="InterPro" id="IPR052610">
    <property type="entry name" value="bHLH_transcription_regulator"/>
</dbReference>
<evidence type="ECO:0000256" key="6">
    <source>
        <dbReference type="SAM" id="MobiDB-lite"/>
    </source>
</evidence>
<keyword evidence="9" id="KW-1185">Reference proteome</keyword>
<dbReference type="InterPro" id="IPR036638">
    <property type="entry name" value="HLH_DNA-bd_sf"/>
</dbReference>
<feature type="domain" description="BHLH" evidence="7">
    <location>
        <begin position="136"/>
        <end position="185"/>
    </location>
</feature>
<evidence type="ECO:0000256" key="2">
    <source>
        <dbReference type="ARBA" id="ARBA00023015"/>
    </source>
</evidence>
<dbReference type="GO" id="GO:0005634">
    <property type="term" value="C:nucleus"/>
    <property type="evidence" value="ECO:0007669"/>
    <property type="project" value="UniProtKB-SubCell"/>
</dbReference>
<keyword evidence="4" id="KW-0539">Nucleus</keyword>
<dbReference type="SUPFAM" id="SSF47459">
    <property type="entry name" value="HLH, helix-loop-helix DNA-binding domain"/>
    <property type="match status" value="1"/>
</dbReference>
<evidence type="ECO:0000256" key="1">
    <source>
        <dbReference type="ARBA" id="ARBA00004123"/>
    </source>
</evidence>
<gene>
    <name evidence="8" type="ORF">BUALT_Bualt04G0094600</name>
</gene>
<keyword evidence="5" id="KW-0175">Coiled coil</keyword>
<dbReference type="PROSITE" id="PS50888">
    <property type="entry name" value="BHLH"/>
    <property type="match status" value="1"/>
</dbReference>
<feature type="region of interest" description="Disordered" evidence="6">
    <location>
        <begin position="51"/>
        <end position="76"/>
    </location>
</feature>
<dbReference type="PANTHER" id="PTHR45959">
    <property type="entry name" value="BHLH TRANSCRIPTION FACTOR"/>
    <property type="match status" value="1"/>
</dbReference>
<evidence type="ECO:0000256" key="3">
    <source>
        <dbReference type="ARBA" id="ARBA00023163"/>
    </source>
</evidence>
<dbReference type="GO" id="GO:0046983">
    <property type="term" value="F:protein dimerization activity"/>
    <property type="evidence" value="ECO:0007669"/>
    <property type="project" value="InterPro"/>
</dbReference>
<evidence type="ECO:0000313" key="8">
    <source>
        <dbReference type="EMBL" id="KAG8384213.1"/>
    </source>
</evidence>
<dbReference type="Pfam" id="PF22754">
    <property type="entry name" value="bHLH-TF_ACT-like_plant"/>
    <property type="match status" value="1"/>
</dbReference>
<evidence type="ECO:0000256" key="4">
    <source>
        <dbReference type="ARBA" id="ARBA00023242"/>
    </source>
</evidence>
<protein>
    <recommendedName>
        <fullName evidence="7">BHLH domain-containing protein</fullName>
    </recommendedName>
</protein>
<dbReference type="EMBL" id="WHWC01000004">
    <property type="protein sequence ID" value="KAG8384213.1"/>
    <property type="molecule type" value="Genomic_DNA"/>
</dbReference>
<comment type="caution">
    <text evidence="8">The sequence shown here is derived from an EMBL/GenBank/DDBJ whole genome shotgun (WGS) entry which is preliminary data.</text>
</comment>
<dbReference type="AlphaFoldDB" id="A0AAV6XNZ6"/>
<reference evidence="8" key="1">
    <citation type="submission" date="2019-10" db="EMBL/GenBank/DDBJ databases">
        <authorList>
            <person name="Zhang R."/>
            <person name="Pan Y."/>
            <person name="Wang J."/>
            <person name="Ma R."/>
            <person name="Yu S."/>
        </authorList>
    </citation>
    <scope>NUCLEOTIDE SEQUENCE</scope>
    <source>
        <strain evidence="8">LA-IB0</strain>
        <tissue evidence="8">Leaf</tissue>
    </source>
</reference>
<keyword evidence="2" id="KW-0805">Transcription regulation</keyword>
<evidence type="ECO:0000256" key="5">
    <source>
        <dbReference type="SAM" id="Coils"/>
    </source>
</evidence>
<dbReference type="PANTHER" id="PTHR45959:SF2">
    <property type="entry name" value="BHLH TRANSCRIPTION FACTOR"/>
    <property type="match status" value="1"/>
</dbReference>
<dbReference type="InterPro" id="IPR011598">
    <property type="entry name" value="bHLH_dom"/>
</dbReference>
<evidence type="ECO:0000313" key="9">
    <source>
        <dbReference type="Proteomes" id="UP000826271"/>
    </source>
</evidence>
<dbReference type="Proteomes" id="UP000826271">
    <property type="component" value="Unassembled WGS sequence"/>
</dbReference>
<accession>A0AAV6XNZ6</accession>
<name>A0AAV6XNZ6_9LAMI</name>
<proteinExistence type="predicted"/>
<keyword evidence="3" id="KW-0804">Transcription</keyword>
<evidence type="ECO:0000259" key="7">
    <source>
        <dbReference type="PROSITE" id="PS50888"/>
    </source>
</evidence>
<feature type="coiled-coil region" evidence="5">
    <location>
        <begin position="175"/>
        <end position="202"/>
    </location>
</feature>
<dbReference type="SMART" id="SM00353">
    <property type="entry name" value="HLH"/>
    <property type="match status" value="1"/>
</dbReference>
<organism evidence="8 9">
    <name type="scientific">Buddleja alternifolia</name>
    <dbReference type="NCBI Taxonomy" id="168488"/>
    <lineage>
        <taxon>Eukaryota</taxon>
        <taxon>Viridiplantae</taxon>
        <taxon>Streptophyta</taxon>
        <taxon>Embryophyta</taxon>
        <taxon>Tracheophyta</taxon>
        <taxon>Spermatophyta</taxon>
        <taxon>Magnoliopsida</taxon>
        <taxon>eudicotyledons</taxon>
        <taxon>Gunneridae</taxon>
        <taxon>Pentapetalae</taxon>
        <taxon>asterids</taxon>
        <taxon>lamiids</taxon>
        <taxon>Lamiales</taxon>
        <taxon>Scrophulariaceae</taxon>
        <taxon>Buddlejeae</taxon>
        <taxon>Buddleja</taxon>
    </lineage>
</organism>
<comment type="subcellular location">
    <subcellularLocation>
        <location evidence="1">Nucleus</location>
    </subcellularLocation>
</comment>
<dbReference type="Gene3D" id="4.10.280.10">
    <property type="entry name" value="Helix-loop-helix DNA-binding domain"/>
    <property type="match status" value="1"/>
</dbReference>
<dbReference type="InterPro" id="IPR054502">
    <property type="entry name" value="bHLH-TF_ACT-like_plant"/>
</dbReference>
<dbReference type="Pfam" id="PF00010">
    <property type="entry name" value="HLH"/>
    <property type="match status" value="1"/>
</dbReference>